<dbReference type="GO" id="GO:0043165">
    <property type="term" value="P:Gram-negative-bacterium-type cell outer membrane assembly"/>
    <property type="evidence" value="ECO:0007669"/>
    <property type="project" value="UniProtKB-UniRule"/>
</dbReference>
<dbReference type="InterPro" id="IPR011990">
    <property type="entry name" value="TPR-like_helical_dom_sf"/>
</dbReference>
<comment type="subunit">
    <text evidence="6">Part of the Bam complex.</text>
</comment>
<sequence length="275" mass="31496">MTRFSGLLRLLVLITLVLAITGCGRFFQRSEPTETLPVEEMYTEAKSALVGGNLGRAERYYTRLVARFPSGAYAEHAQIELAYTQYRAGKYPEATSTVNRFLRTYPTHEHIAYMYYLKGLINFSRDNAFTERIARLDMTQRDQSSVRQSFNDFAELIRRYPDSIYAADARQRMVYLRNQMAQHEINVGLFNYHKGAYLAAANRGQFVLETYPQSEFQYDAVALMGAAYARLGQDDLASDSRRVLQANEPNHPWLSGDWPQRRGGLNRLNPFAGGR</sequence>
<comment type="caution">
    <text evidence="8">The sequence shown here is derived from an EMBL/GenBank/DDBJ whole genome shotgun (WGS) entry which is preliminary data.</text>
</comment>
<dbReference type="PANTHER" id="PTHR37423">
    <property type="entry name" value="SOLUBLE LYTIC MUREIN TRANSGLYCOSYLASE-RELATED"/>
    <property type="match status" value="1"/>
</dbReference>
<name>A0A5C8KXB3_9GAMM</name>
<gene>
    <name evidence="6" type="primary">bamD</name>
    <name evidence="8" type="ORF">FU658_04385</name>
</gene>
<dbReference type="InterPro" id="IPR039565">
    <property type="entry name" value="BamD-like"/>
</dbReference>
<dbReference type="AlphaFoldDB" id="A0A5C8KXB3"/>
<proteinExistence type="inferred from homology"/>
<accession>A0A5C8KXB3</accession>
<comment type="similarity">
    <text evidence="6">Belongs to the BamD family.</text>
</comment>
<keyword evidence="9" id="KW-1185">Reference proteome</keyword>
<keyword evidence="4 6" id="KW-0998">Cell outer membrane</keyword>
<evidence type="ECO:0000256" key="2">
    <source>
        <dbReference type="ARBA" id="ARBA00023136"/>
    </source>
</evidence>
<comment type="subcellular location">
    <subcellularLocation>
        <location evidence="6">Cell outer membrane</location>
        <topology evidence="6">Lipid-anchor</topology>
    </subcellularLocation>
</comment>
<dbReference type="HAMAP" id="MF_00922">
    <property type="entry name" value="OM_assembly_BamD"/>
    <property type="match status" value="1"/>
</dbReference>
<dbReference type="PANTHER" id="PTHR37423:SF1">
    <property type="entry name" value="OUTER MEMBRANE PROTEIN ASSEMBLY FACTOR BAMD"/>
    <property type="match status" value="1"/>
</dbReference>
<keyword evidence="2 6" id="KW-0472">Membrane</keyword>
<dbReference type="NCBIfam" id="TIGR03302">
    <property type="entry name" value="OM_YfiO"/>
    <property type="match status" value="1"/>
</dbReference>
<evidence type="ECO:0000256" key="5">
    <source>
        <dbReference type="ARBA" id="ARBA00023288"/>
    </source>
</evidence>
<dbReference type="Gene3D" id="1.25.40.10">
    <property type="entry name" value="Tetratricopeptide repeat domain"/>
    <property type="match status" value="1"/>
</dbReference>
<dbReference type="RefSeq" id="WP_147890958.1">
    <property type="nucleotide sequence ID" value="NZ_VRTS01000002.1"/>
</dbReference>
<dbReference type="PROSITE" id="PS51257">
    <property type="entry name" value="PROKAR_LIPOPROTEIN"/>
    <property type="match status" value="1"/>
</dbReference>
<evidence type="ECO:0000259" key="7">
    <source>
        <dbReference type="Pfam" id="PF13525"/>
    </source>
</evidence>
<feature type="domain" description="Outer membrane lipoprotein BamD-like" evidence="7">
    <location>
        <begin position="37"/>
        <end position="240"/>
    </location>
</feature>
<dbReference type="CDD" id="cd15830">
    <property type="entry name" value="BamD"/>
    <property type="match status" value="1"/>
</dbReference>
<dbReference type="SUPFAM" id="SSF48452">
    <property type="entry name" value="TPR-like"/>
    <property type="match status" value="1"/>
</dbReference>
<dbReference type="OrthoDB" id="9779191at2"/>
<dbReference type="GO" id="GO:0051205">
    <property type="term" value="P:protein insertion into membrane"/>
    <property type="evidence" value="ECO:0007669"/>
    <property type="project" value="UniProtKB-UniRule"/>
</dbReference>
<organism evidence="8 9">
    <name type="scientific">Alkalisalibacterium limincola</name>
    <dbReference type="NCBI Taxonomy" id="2699169"/>
    <lineage>
        <taxon>Bacteria</taxon>
        <taxon>Pseudomonadati</taxon>
        <taxon>Pseudomonadota</taxon>
        <taxon>Gammaproteobacteria</taxon>
        <taxon>Lysobacterales</taxon>
        <taxon>Lysobacteraceae</taxon>
        <taxon>Alkalisalibacterium</taxon>
    </lineage>
</organism>
<keyword evidence="3 6" id="KW-0564">Palmitate</keyword>
<evidence type="ECO:0000256" key="1">
    <source>
        <dbReference type="ARBA" id="ARBA00022729"/>
    </source>
</evidence>
<keyword evidence="1 6" id="KW-0732">Signal</keyword>
<dbReference type="EMBL" id="VRTS01000002">
    <property type="protein sequence ID" value="TXK65038.1"/>
    <property type="molecule type" value="Genomic_DNA"/>
</dbReference>
<dbReference type="GO" id="GO:1990063">
    <property type="term" value="C:Bam protein complex"/>
    <property type="evidence" value="ECO:0007669"/>
    <property type="project" value="TreeGrafter"/>
</dbReference>
<reference evidence="8 9" key="1">
    <citation type="submission" date="2019-08" db="EMBL/GenBank/DDBJ databases">
        <authorList>
            <person name="Karlyshev A.V."/>
        </authorList>
    </citation>
    <scope>NUCLEOTIDE SEQUENCE [LARGE SCALE GENOMIC DNA]</scope>
    <source>
        <strain evidence="8 9">Alg18-2.2</strain>
    </source>
</reference>
<evidence type="ECO:0000256" key="4">
    <source>
        <dbReference type="ARBA" id="ARBA00023237"/>
    </source>
</evidence>
<keyword evidence="5 6" id="KW-0449">Lipoprotein</keyword>
<comment type="function">
    <text evidence="6">Part of the outer membrane protein assembly complex, which is involved in assembly and insertion of beta-barrel proteins into the outer membrane.</text>
</comment>
<evidence type="ECO:0000256" key="3">
    <source>
        <dbReference type="ARBA" id="ARBA00023139"/>
    </source>
</evidence>
<evidence type="ECO:0000256" key="6">
    <source>
        <dbReference type="HAMAP-Rule" id="MF_00922"/>
    </source>
</evidence>
<evidence type="ECO:0000313" key="9">
    <source>
        <dbReference type="Proteomes" id="UP000321248"/>
    </source>
</evidence>
<protein>
    <recommendedName>
        <fullName evidence="6">Outer membrane protein assembly factor BamD</fullName>
    </recommendedName>
</protein>
<dbReference type="InterPro" id="IPR017689">
    <property type="entry name" value="BamD"/>
</dbReference>
<evidence type="ECO:0000313" key="8">
    <source>
        <dbReference type="EMBL" id="TXK65038.1"/>
    </source>
</evidence>
<dbReference type="Pfam" id="PF13525">
    <property type="entry name" value="YfiO"/>
    <property type="match status" value="1"/>
</dbReference>
<dbReference type="Proteomes" id="UP000321248">
    <property type="component" value="Unassembled WGS sequence"/>
</dbReference>